<evidence type="ECO:0000256" key="1">
    <source>
        <dbReference type="ARBA" id="ARBA00006484"/>
    </source>
</evidence>
<gene>
    <name evidence="4" type="ORF">GCM10009097_35530</name>
</gene>
<dbReference type="PRINTS" id="PR00081">
    <property type="entry name" value="GDHRDH"/>
</dbReference>
<dbReference type="Pfam" id="PF00106">
    <property type="entry name" value="adh_short"/>
    <property type="match status" value="1"/>
</dbReference>
<protein>
    <submittedName>
        <fullName evidence="4">SDR family oxidoreductase</fullName>
    </submittedName>
</protein>
<dbReference type="PROSITE" id="PS00061">
    <property type="entry name" value="ADH_SHORT"/>
    <property type="match status" value="1"/>
</dbReference>
<sequence length="257" mass="27387">MTLREGSMNVFITGASSGIGQALARRYAALGATLGLVGRRQEALQALAASLPGKHRCYALDVRDRDALHAAARDFQALGDTGLVIANAGISTGTLTEEMGDFDAFRAVIDTNLIAMVATFEPFIPAMKQAGRGHLAGIASVAGIRGLPGAGAYSASKAAVIAYCESLRNELSPQGIRVTTIAPGYIRTPMTARNPYSMPFLMDADVFAAKASRALDRGVRYTVIPWQMGIVAKLMRLLPDAVYDHFAVRAPRKPRHL</sequence>
<evidence type="ECO:0000256" key="2">
    <source>
        <dbReference type="ARBA" id="ARBA00023002"/>
    </source>
</evidence>
<dbReference type="InterPro" id="IPR020904">
    <property type="entry name" value="Sc_DH/Rdtase_CS"/>
</dbReference>
<dbReference type="SUPFAM" id="SSF51735">
    <property type="entry name" value="NAD(P)-binding Rossmann-fold domains"/>
    <property type="match status" value="1"/>
</dbReference>
<comment type="similarity">
    <text evidence="1 3">Belongs to the short-chain dehydrogenases/reductases (SDR) family.</text>
</comment>
<dbReference type="InterPro" id="IPR002347">
    <property type="entry name" value="SDR_fam"/>
</dbReference>
<dbReference type="PANTHER" id="PTHR44196:SF1">
    <property type="entry name" value="DEHYDROGENASE_REDUCTASE SDR FAMILY MEMBER 7B"/>
    <property type="match status" value="1"/>
</dbReference>
<keyword evidence="5" id="KW-1185">Reference proteome</keyword>
<dbReference type="Gene3D" id="3.40.50.720">
    <property type="entry name" value="NAD(P)-binding Rossmann-like Domain"/>
    <property type="match status" value="1"/>
</dbReference>
<organism evidence="4 5">
    <name type="scientific">Pigmentiphaga daeguensis</name>
    <dbReference type="NCBI Taxonomy" id="414049"/>
    <lineage>
        <taxon>Bacteria</taxon>
        <taxon>Pseudomonadati</taxon>
        <taxon>Pseudomonadota</taxon>
        <taxon>Betaproteobacteria</taxon>
        <taxon>Burkholderiales</taxon>
        <taxon>Alcaligenaceae</taxon>
        <taxon>Pigmentiphaga</taxon>
    </lineage>
</organism>
<evidence type="ECO:0000256" key="3">
    <source>
        <dbReference type="RuleBase" id="RU000363"/>
    </source>
</evidence>
<keyword evidence="2" id="KW-0560">Oxidoreductase</keyword>
<dbReference type="InterPro" id="IPR036291">
    <property type="entry name" value="NAD(P)-bd_dom_sf"/>
</dbReference>
<evidence type="ECO:0000313" key="5">
    <source>
        <dbReference type="Proteomes" id="UP001501706"/>
    </source>
</evidence>
<proteinExistence type="inferred from homology"/>
<dbReference type="EMBL" id="BAAAEN010000014">
    <property type="protein sequence ID" value="GAA0514968.1"/>
    <property type="molecule type" value="Genomic_DNA"/>
</dbReference>
<dbReference type="PANTHER" id="PTHR44196">
    <property type="entry name" value="DEHYDROGENASE/REDUCTASE SDR FAMILY MEMBER 7B"/>
    <property type="match status" value="1"/>
</dbReference>
<accession>A0ABP3MA52</accession>
<evidence type="ECO:0000313" key="4">
    <source>
        <dbReference type="EMBL" id="GAA0514968.1"/>
    </source>
</evidence>
<dbReference type="PRINTS" id="PR00080">
    <property type="entry name" value="SDRFAMILY"/>
</dbReference>
<reference evidence="5" key="1">
    <citation type="journal article" date="2019" name="Int. J. Syst. Evol. Microbiol.">
        <title>The Global Catalogue of Microorganisms (GCM) 10K type strain sequencing project: providing services to taxonomists for standard genome sequencing and annotation.</title>
        <authorList>
            <consortium name="The Broad Institute Genomics Platform"/>
            <consortium name="The Broad Institute Genome Sequencing Center for Infectious Disease"/>
            <person name="Wu L."/>
            <person name="Ma J."/>
        </authorList>
    </citation>
    <scope>NUCLEOTIDE SEQUENCE [LARGE SCALE GENOMIC DNA]</scope>
    <source>
        <strain evidence="5">JCM 14330</strain>
    </source>
</reference>
<dbReference type="Proteomes" id="UP001501706">
    <property type="component" value="Unassembled WGS sequence"/>
</dbReference>
<dbReference type="NCBIfam" id="NF005437">
    <property type="entry name" value="PRK07024.1"/>
    <property type="match status" value="1"/>
</dbReference>
<name>A0ABP3MA52_9BURK</name>
<comment type="caution">
    <text evidence="4">The sequence shown here is derived from an EMBL/GenBank/DDBJ whole genome shotgun (WGS) entry which is preliminary data.</text>
</comment>